<feature type="compositionally biased region" description="Basic and acidic residues" evidence="1">
    <location>
        <begin position="70"/>
        <end position="84"/>
    </location>
</feature>
<protein>
    <submittedName>
        <fullName evidence="2">Uncharacterized protein</fullName>
    </submittedName>
</protein>
<keyword evidence="3" id="KW-1185">Reference proteome</keyword>
<reference evidence="2" key="1">
    <citation type="submission" date="2020-08" db="EMBL/GenBank/DDBJ databases">
        <title>Genome sequencing and assembly of the red palm weevil Rhynchophorus ferrugineus.</title>
        <authorList>
            <person name="Dias G.B."/>
            <person name="Bergman C.M."/>
            <person name="Manee M."/>
        </authorList>
    </citation>
    <scope>NUCLEOTIDE SEQUENCE</scope>
    <source>
        <strain evidence="2">AA-2017</strain>
        <tissue evidence="2">Whole larva</tissue>
    </source>
</reference>
<evidence type="ECO:0000256" key="1">
    <source>
        <dbReference type="SAM" id="MobiDB-lite"/>
    </source>
</evidence>
<dbReference type="AlphaFoldDB" id="A0A834J302"/>
<evidence type="ECO:0000313" key="2">
    <source>
        <dbReference type="EMBL" id="KAF7286947.1"/>
    </source>
</evidence>
<proteinExistence type="predicted"/>
<name>A0A834J302_RHYFE</name>
<dbReference type="Proteomes" id="UP000625711">
    <property type="component" value="Unassembled WGS sequence"/>
</dbReference>
<accession>A0A834J302</accession>
<dbReference type="EMBL" id="JAACXV010000018">
    <property type="protein sequence ID" value="KAF7286947.1"/>
    <property type="molecule type" value="Genomic_DNA"/>
</dbReference>
<sequence length="90" mass="10322">MPDSSSYILNISGIFFSSSTKKFPALLARLRLIILKFRKTLFVPEIKRSDLLDAKRFIYDGLQEDGGREVAWEKEEEEGRDRSLKGNPGE</sequence>
<evidence type="ECO:0000313" key="3">
    <source>
        <dbReference type="Proteomes" id="UP000625711"/>
    </source>
</evidence>
<organism evidence="2 3">
    <name type="scientific">Rhynchophorus ferrugineus</name>
    <name type="common">Red palm weevil</name>
    <name type="synonym">Curculio ferrugineus</name>
    <dbReference type="NCBI Taxonomy" id="354439"/>
    <lineage>
        <taxon>Eukaryota</taxon>
        <taxon>Metazoa</taxon>
        <taxon>Ecdysozoa</taxon>
        <taxon>Arthropoda</taxon>
        <taxon>Hexapoda</taxon>
        <taxon>Insecta</taxon>
        <taxon>Pterygota</taxon>
        <taxon>Neoptera</taxon>
        <taxon>Endopterygota</taxon>
        <taxon>Coleoptera</taxon>
        <taxon>Polyphaga</taxon>
        <taxon>Cucujiformia</taxon>
        <taxon>Curculionidae</taxon>
        <taxon>Dryophthorinae</taxon>
        <taxon>Rhynchophorus</taxon>
    </lineage>
</organism>
<comment type="caution">
    <text evidence="2">The sequence shown here is derived from an EMBL/GenBank/DDBJ whole genome shotgun (WGS) entry which is preliminary data.</text>
</comment>
<gene>
    <name evidence="2" type="ORF">GWI33_003212</name>
</gene>
<feature type="region of interest" description="Disordered" evidence="1">
    <location>
        <begin position="70"/>
        <end position="90"/>
    </location>
</feature>